<name>A0A3M0JIQ2_HIRRU</name>
<dbReference type="EMBL" id="QRBI01000144">
    <property type="protein sequence ID" value="RMC00201.1"/>
    <property type="molecule type" value="Genomic_DNA"/>
</dbReference>
<reference evidence="1 2" key="1">
    <citation type="submission" date="2018-07" db="EMBL/GenBank/DDBJ databases">
        <title>A high quality draft genome assembly of the barn swallow (H. rustica rustica).</title>
        <authorList>
            <person name="Formenti G."/>
            <person name="Chiara M."/>
            <person name="Poveda L."/>
            <person name="Francoijs K.-J."/>
            <person name="Bonisoli-Alquati A."/>
            <person name="Canova L."/>
            <person name="Gianfranceschi L."/>
            <person name="Horner D.S."/>
            <person name="Saino N."/>
        </authorList>
    </citation>
    <scope>NUCLEOTIDE SEQUENCE [LARGE SCALE GENOMIC DNA]</scope>
    <source>
        <strain evidence="1">Chelidonia</strain>
        <tissue evidence="1">Blood</tissue>
    </source>
</reference>
<evidence type="ECO:0000313" key="2">
    <source>
        <dbReference type="Proteomes" id="UP000269221"/>
    </source>
</evidence>
<comment type="caution">
    <text evidence="1">The sequence shown here is derived from an EMBL/GenBank/DDBJ whole genome shotgun (WGS) entry which is preliminary data.</text>
</comment>
<proteinExistence type="predicted"/>
<keyword evidence="2" id="KW-1185">Reference proteome</keyword>
<evidence type="ECO:0000313" key="1">
    <source>
        <dbReference type="EMBL" id="RMC00201.1"/>
    </source>
</evidence>
<dbReference type="Proteomes" id="UP000269221">
    <property type="component" value="Unassembled WGS sequence"/>
</dbReference>
<dbReference type="AlphaFoldDB" id="A0A3M0JIQ2"/>
<organism evidence="1 2">
    <name type="scientific">Hirundo rustica rustica</name>
    <dbReference type="NCBI Taxonomy" id="333673"/>
    <lineage>
        <taxon>Eukaryota</taxon>
        <taxon>Metazoa</taxon>
        <taxon>Chordata</taxon>
        <taxon>Craniata</taxon>
        <taxon>Vertebrata</taxon>
        <taxon>Euteleostomi</taxon>
        <taxon>Archelosauria</taxon>
        <taxon>Archosauria</taxon>
        <taxon>Dinosauria</taxon>
        <taxon>Saurischia</taxon>
        <taxon>Theropoda</taxon>
        <taxon>Coelurosauria</taxon>
        <taxon>Aves</taxon>
        <taxon>Neognathae</taxon>
        <taxon>Neoaves</taxon>
        <taxon>Telluraves</taxon>
        <taxon>Australaves</taxon>
        <taxon>Passeriformes</taxon>
        <taxon>Sylvioidea</taxon>
        <taxon>Hirundinidae</taxon>
        <taxon>Hirundo</taxon>
    </lineage>
</organism>
<sequence>MSLGMDDLILELRLLLDERVQCKSNTCVRPECGRDELTKGTCIILVKCHNGAVSYSKISEAVLEEKQMQKFSASTSVLDAPQHINGDHGKCGRFVTATQKGGVSFPNAFISSKLDKWVNGECSEDIQKLIA</sequence>
<protein>
    <submittedName>
        <fullName evidence="1">Uncharacterized protein</fullName>
    </submittedName>
</protein>
<gene>
    <name evidence="1" type="ORF">DUI87_22803</name>
</gene>
<accession>A0A3M0JIQ2</accession>